<dbReference type="Gene3D" id="2.60.40.10">
    <property type="entry name" value="Immunoglobulins"/>
    <property type="match status" value="1"/>
</dbReference>
<gene>
    <name evidence="1" type="ORF">SDC9_168201</name>
</gene>
<evidence type="ECO:0000313" key="1">
    <source>
        <dbReference type="EMBL" id="MPN20822.1"/>
    </source>
</evidence>
<comment type="caution">
    <text evidence="1">The sequence shown here is derived from an EMBL/GenBank/DDBJ whole genome shotgun (WGS) entry which is preliminary data.</text>
</comment>
<accession>A0A645G4E4</accession>
<organism evidence="1">
    <name type="scientific">bioreactor metagenome</name>
    <dbReference type="NCBI Taxonomy" id="1076179"/>
    <lineage>
        <taxon>unclassified sequences</taxon>
        <taxon>metagenomes</taxon>
        <taxon>ecological metagenomes</taxon>
    </lineage>
</organism>
<evidence type="ECO:0008006" key="2">
    <source>
        <dbReference type="Google" id="ProtNLM"/>
    </source>
</evidence>
<name>A0A645G4E4_9ZZZZ</name>
<proteinExistence type="predicted"/>
<dbReference type="EMBL" id="VSSQ01068675">
    <property type="protein sequence ID" value="MPN20822.1"/>
    <property type="molecule type" value="Genomic_DNA"/>
</dbReference>
<protein>
    <recommendedName>
        <fullName evidence="2">Fibronectin type-III domain-containing protein</fullName>
    </recommendedName>
</protein>
<sequence length="182" mass="21315">MDEFDKIYGTVPPNAKEAGQFLIVEVDKDNRVRIMPYDVISDHFFPQLWKIDEPSNPDSFIYTDDRYRTDLKPYFKSDSKIEVSDITEDSCNITFDQADIENRDFETEYVNGYEITLKYKDSGCIAKQVSIWSDYYLYNMPENLSIKIEELSAETAYDISIKANSFWRTVSDNALTFTFKTK</sequence>
<dbReference type="AlphaFoldDB" id="A0A645G4E4"/>
<dbReference type="InterPro" id="IPR013783">
    <property type="entry name" value="Ig-like_fold"/>
</dbReference>
<reference evidence="1" key="1">
    <citation type="submission" date="2019-08" db="EMBL/GenBank/DDBJ databases">
        <authorList>
            <person name="Kucharzyk K."/>
            <person name="Murdoch R.W."/>
            <person name="Higgins S."/>
            <person name="Loffler F."/>
        </authorList>
    </citation>
    <scope>NUCLEOTIDE SEQUENCE</scope>
</reference>